<gene>
    <name evidence="7 8" type="primary">murI</name>
    <name evidence="8" type="ORF">H5993_00690</name>
</gene>
<feature type="binding site" evidence="7">
    <location>
        <begin position="185"/>
        <end position="186"/>
    </location>
    <ligand>
        <name>substrate</name>
    </ligand>
</feature>
<evidence type="ECO:0000313" key="8">
    <source>
        <dbReference type="EMBL" id="MBM6753286.1"/>
    </source>
</evidence>
<feature type="binding site" evidence="7">
    <location>
        <begin position="42"/>
        <end position="43"/>
    </location>
    <ligand>
        <name>substrate</name>
    </ligand>
</feature>
<comment type="caution">
    <text evidence="8">The sequence shown here is derived from an EMBL/GenBank/DDBJ whole genome shotgun (WGS) entry which is preliminary data.</text>
</comment>
<dbReference type="PROSITE" id="PS00924">
    <property type="entry name" value="ASP_GLU_RACEMASE_2"/>
    <property type="match status" value="1"/>
</dbReference>
<dbReference type="EC" id="5.1.1.3" evidence="2 7"/>
<sequence>MDKRPIGVMDSGLGGLSVARILQEKLPHESLVFVGDQGHFPYGTRTPSDIQQLALAIGRFLVTQDVKMMVVACNTATATALPNLQAAIPIPVIGMIVPGVKAALAQQKHARIGVIATTATINDGAYVKEIKHQSPATTVITKATQPLVSIVEHHLTGTKQAQAAVDEQLASFKTAKVDTLILGCTHFPFLAPEIHQTLGAVPLVDPAVEVVATVKKQLTQQDQLNPTGGELTLYTTGEITDLKQGADQWLAPAPMTYHQLKLGGR</sequence>
<dbReference type="SUPFAM" id="SSF53681">
    <property type="entry name" value="Aspartate/glutamate racemase"/>
    <property type="match status" value="2"/>
</dbReference>
<feature type="binding site" evidence="7">
    <location>
        <begin position="74"/>
        <end position="75"/>
    </location>
    <ligand>
        <name>substrate</name>
    </ligand>
</feature>
<dbReference type="InterPro" id="IPR001920">
    <property type="entry name" value="Asp/Glu_race"/>
</dbReference>
<dbReference type="InterPro" id="IPR004391">
    <property type="entry name" value="Glu_race"/>
</dbReference>
<dbReference type="InterPro" id="IPR015942">
    <property type="entry name" value="Asp/Glu/hydantoin_racemase"/>
</dbReference>
<dbReference type="NCBIfam" id="TIGR00067">
    <property type="entry name" value="glut_race"/>
    <property type="match status" value="1"/>
</dbReference>
<evidence type="ECO:0000256" key="6">
    <source>
        <dbReference type="ARBA" id="ARBA00023316"/>
    </source>
</evidence>
<keyword evidence="3 7" id="KW-0133">Cell shape</keyword>
<evidence type="ECO:0000256" key="2">
    <source>
        <dbReference type="ARBA" id="ARBA00013090"/>
    </source>
</evidence>
<dbReference type="HAMAP" id="MF_00258">
    <property type="entry name" value="Glu_racemase"/>
    <property type="match status" value="1"/>
</dbReference>
<keyword evidence="9" id="KW-1185">Reference proteome</keyword>
<comment type="similarity">
    <text evidence="7">Belongs to the aspartate/glutamate racemases family.</text>
</comment>
<comment type="function">
    <text evidence="7">Provides the (R)-glutamate required for cell wall biosynthesis.</text>
</comment>
<comment type="catalytic activity">
    <reaction evidence="1 7">
        <text>L-glutamate = D-glutamate</text>
        <dbReference type="Rhea" id="RHEA:12813"/>
        <dbReference type="ChEBI" id="CHEBI:29985"/>
        <dbReference type="ChEBI" id="CHEBI:29986"/>
        <dbReference type="EC" id="5.1.1.3"/>
    </reaction>
</comment>
<comment type="pathway">
    <text evidence="7">Cell wall biogenesis; peptidoglycan biosynthesis.</text>
</comment>
<dbReference type="Proteomes" id="UP000776629">
    <property type="component" value="Unassembled WGS sequence"/>
</dbReference>
<keyword evidence="5 7" id="KW-0413">Isomerase</keyword>
<proteinExistence type="inferred from homology"/>
<dbReference type="InterPro" id="IPR018187">
    <property type="entry name" value="Asp/Glu_racemase_AS_1"/>
</dbReference>
<keyword evidence="4 7" id="KW-0573">Peptidoglycan synthesis</keyword>
<feature type="active site" description="Proton donor/acceptor" evidence="7">
    <location>
        <position position="73"/>
    </location>
</feature>
<organism evidence="8 9">
    <name type="scientific">Limosilactobacillus alvi</name>
    <dbReference type="NCBI Taxonomy" id="990412"/>
    <lineage>
        <taxon>Bacteria</taxon>
        <taxon>Bacillati</taxon>
        <taxon>Bacillota</taxon>
        <taxon>Bacilli</taxon>
        <taxon>Lactobacillales</taxon>
        <taxon>Lactobacillaceae</taxon>
        <taxon>Limosilactobacillus</taxon>
    </lineage>
</organism>
<feature type="active site" description="Proton donor/acceptor" evidence="7">
    <location>
        <position position="184"/>
    </location>
</feature>
<evidence type="ECO:0000256" key="3">
    <source>
        <dbReference type="ARBA" id="ARBA00022960"/>
    </source>
</evidence>
<dbReference type="Pfam" id="PF01177">
    <property type="entry name" value="Asp_Glu_race"/>
    <property type="match status" value="1"/>
</dbReference>
<dbReference type="InterPro" id="IPR033134">
    <property type="entry name" value="Asp/Glu_racemase_AS_2"/>
</dbReference>
<evidence type="ECO:0000256" key="7">
    <source>
        <dbReference type="HAMAP-Rule" id="MF_00258"/>
    </source>
</evidence>
<evidence type="ECO:0000313" key="9">
    <source>
        <dbReference type="Proteomes" id="UP000776629"/>
    </source>
</evidence>
<evidence type="ECO:0000256" key="4">
    <source>
        <dbReference type="ARBA" id="ARBA00022984"/>
    </source>
</evidence>
<dbReference type="RefSeq" id="WP_204775829.1">
    <property type="nucleotide sequence ID" value="NZ_JACJJQ010000002.1"/>
</dbReference>
<reference evidence="8 9" key="1">
    <citation type="journal article" date="2021" name="Sci. Rep.">
        <title>The distribution of antibiotic resistance genes in chicken gut microbiota commensals.</title>
        <authorList>
            <person name="Juricova H."/>
            <person name="Matiasovicova J."/>
            <person name="Kubasova T."/>
            <person name="Cejkova D."/>
            <person name="Rychlik I."/>
        </authorList>
    </citation>
    <scope>NUCLEOTIDE SEQUENCE [LARGE SCALE GENOMIC DNA]</scope>
    <source>
        <strain evidence="8 9">An810</strain>
    </source>
</reference>
<feature type="binding site" evidence="7">
    <location>
        <begin position="10"/>
        <end position="11"/>
    </location>
    <ligand>
        <name>substrate</name>
    </ligand>
</feature>
<dbReference type="EMBL" id="JACJJQ010000002">
    <property type="protein sequence ID" value="MBM6753286.1"/>
    <property type="molecule type" value="Genomic_DNA"/>
</dbReference>
<evidence type="ECO:0000256" key="5">
    <source>
        <dbReference type="ARBA" id="ARBA00023235"/>
    </source>
</evidence>
<keyword evidence="6 7" id="KW-0961">Cell wall biogenesis/degradation</keyword>
<dbReference type="Gene3D" id="3.40.50.1860">
    <property type="match status" value="2"/>
</dbReference>
<name>A0ABS2ELP1_9LACO</name>
<dbReference type="PANTHER" id="PTHR21198:SF2">
    <property type="entry name" value="GLUTAMATE RACEMASE"/>
    <property type="match status" value="1"/>
</dbReference>
<evidence type="ECO:0000256" key="1">
    <source>
        <dbReference type="ARBA" id="ARBA00001602"/>
    </source>
</evidence>
<dbReference type="PANTHER" id="PTHR21198">
    <property type="entry name" value="GLUTAMATE RACEMASE"/>
    <property type="match status" value="1"/>
</dbReference>
<dbReference type="PROSITE" id="PS00923">
    <property type="entry name" value="ASP_GLU_RACEMASE_1"/>
    <property type="match status" value="1"/>
</dbReference>
<protein>
    <recommendedName>
        <fullName evidence="2 7">Glutamate racemase</fullName>
        <ecNumber evidence="2 7">5.1.1.3</ecNumber>
    </recommendedName>
</protein>
<dbReference type="GO" id="GO:0008881">
    <property type="term" value="F:glutamate racemase activity"/>
    <property type="evidence" value="ECO:0007669"/>
    <property type="project" value="UniProtKB-EC"/>
</dbReference>
<accession>A0ABS2ELP1</accession>